<evidence type="ECO:0000313" key="4">
    <source>
        <dbReference type="Proteomes" id="UP001239445"/>
    </source>
</evidence>
<evidence type="ECO:0000259" key="2">
    <source>
        <dbReference type="Pfam" id="PF06985"/>
    </source>
</evidence>
<evidence type="ECO:0000313" key="3">
    <source>
        <dbReference type="EMBL" id="KAK1757052.1"/>
    </source>
</evidence>
<dbReference type="PANTHER" id="PTHR10622">
    <property type="entry name" value="HET DOMAIN-CONTAINING PROTEIN"/>
    <property type="match status" value="1"/>
</dbReference>
<dbReference type="EMBL" id="MU839831">
    <property type="protein sequence ID" value="KAK1757052.1"/>
    <property type="molecule type" value="Genomic_DNA"/>
</dbReference>
<feature type="compositionally biased region" description="Pro residues" evidence="1">
    <location>
        <begin position="299"/>
        <end position="314"/>
    </location>
</feature>
<feature type="domain" description="Heterokaryon incompatibility" evidence="2">
    <location>
        <begin position="22"/>
        <end position="123"/>
    </location>
</feature>
<dbReference type="PANTHER" id="PTHR10622:SF10">
    <property type="entry name" value="HET DOMAIN-CONTAINING PROTEIN"/>
    <property type="match status" value="1"/>
</dbReference>
<dbReference type="AlphaFoldDB" id="A0AAJ0BFI5"/>
<protein>
    <submittedName>
        <fullName evidence="3">Heterokaryon incompatibility protein-domain-containing protein</fullName>
    </submittedName>
</protein>
<feature type="region of interest" description="Disordered" evidence="1">
    <location>
        <begin position="285"/>
        <end position="314"/>
    </location>
</feature>
<gene>
    <name evidence="3" type="ORF">QBC47DRAFT_422094</name>
</gene>
<comment type="caution">
    <text evidence="3">The sequence shown here is derived from an EMBL/GenBank/DDBJ whole genome shotgun (WGS) entry which is preliminary data.</text>
</comment>
<dbReference type="InterPro" id="IPR010730">
    <property type="entry name" value="HET"/>
</dbReference>
<keyword evidence="4" id="KW-1185">Reference proteome</keyword>
<sequence>MRLIHADTFEMKEFIGSGTPPYAILSHTWGDDEVSFHAMQSTWDKAAQAPSELATQEVWDNAMKTKGFMKIVNSCKQARLDGIEWVWVDTCCIDKTSSAELSEAINSMWAWYRDAWVCYAFLEDVPPLAPLLAPEEFASARWFTRGWCLQELIAPSKLEFYASDWTEMGTKSSLKQQLEGITGIPADALVGRKALSDYNVAQRMSWAAGRKTTRLEDEAYCLLGIFDINMPLLYGEGTHAFSRLQEQILMKTGDYSILLWTIPRLWEKDNGTSTGLFGVFARSPMQSPARQKILSPGSRPRPAPIPTSGPPSPV</sequence>
<name>A0AAJ0BFI5_9PEZI</name>
<evidence type="ECO:0000256" key="1">
    <source>
        <dbReference type="SAM" id="MobiDB-lite"/>
    </source>
</evidence>
<proteinExistence type="predicted"/>
<organism evidence="3 4">
    <name type="scientific">Echria macrotheca</name>
    <dbReference type="NCBI Taxonomy" id="438768"/>
    <lineage>
        <taxon>Eukaryota</taxon>
        <taxon>Fungi</taxon>
        <taxon>Dikarya</taxon>
        <taxon>Ascomycota</taxon>
        <taxon>Pezizomycotina</taxon>
        <taxon>Sordariomycetes</taxon>
        <taxon>Sordariomycetidae</taxon>
        <taxon>Sordariales</taxon>
        <taxon>Schizotheciaceae</taxon>
        <taxon>Echria</taxon>
    </lineage>
</organism>
<dbReference type="Proteomes" id="UP001239445">
    <property type="component" value="Unassembled WGS sequence"/>
</dbReference>
<accession>A0AAJ0BFI5</accession>
<dbReference type="Pfam" id="PF06985">
    <property type="entry name" value="HET"/>
    <property type="match status" value="1"/>
</dbReference>
<reference evidence="3" key="1">
    <citation type="submission" date="2023-06" db="EMBL/GenBank/DDBJ databases">
        <title>Genome-scale phylogeny and comparative genomics of the fungal order Sordariales.</title>
        <authorList>
            <consortium name="Lawrence Berkeley National Laboratory"/>
            <person name="Hensen N."/>
            <person name="Bonometti L."/>
            <person name="Westerberg I."/>
            <person name="Brannstrom I.O."/>
            <person name="Guillou S."/>
            <person name="Cros-Aarteil S."/>
            <person name="Calhoun S."/>
            <person name="Haridas S."/>
            <person name="Kuo A."/>
            <person name="Mondo S."/>
            <person name="Pangilinan J."/>
            <person name="Riley R."/>
            <person name="Labutti K."/>
            <person name="Andreopoulos B."/>
            <person name="Lipzen A."/>
            <person name="Chen C."/>
            <person name="Yanf M."/>
            <person name="Daum C."/>
            <person name="Ng V."/>
            <person name="Clum A."/>
            <person name="Steindorff A."/>
            <person name="Ohm R."/>
            <person name="Martin F."/>
            <person name="Silar P."/>
            <person name="Natvig D."/>
            <person name="Lalanne C."/>
            <person name="Gautier V."/>
            <person name="Ament-Velasquez S.L."/>
            <person name="Kruys A."/>
            <person name="Hutchinson M.I."/>
            <person name="Powell A.J."/>
            <person name="Barry K."/>
            <person name="Miller A.N."/>
            <person name="Grigoriev I.V."/>
            <person name="Debuchy R."/>
            <person name="Gladieux P."/>
            <person name="Thoren M.H."/>
            <person name="Johannesson H."/>
        </authorList>
    </citation>
    <scope>NUCLEOTIDE SEQUENCE</scope>
    <source>
        <strain evidence="3">PSN4</strain>
    </source>
</reference>